<keyword evidence="5" id="KW-1185">Reference proteome</keyword>
<sequence>MGTFKTHFFKHFILGLALVGTLSLNAQSKEQKALEAERAKLQQDIKRINELLLTEKKQKGNVMEQMQAIDQKISSQQKLLRLTQQQSNLINRRINSNIREVSRLRQDLGNLKKDYAGMIHKSYQNRAQQNRLMFVLSSESFQQAYKRWQYMKQYTKYRKKQGQEIQSKTKRLAEVNKDLIIQRKDKNRLIDENKEAKESLTEDLQSQKALLKSIKSNESRYSSQLAKKRKDARQIDAEINKLIRLEIARANKESGASGNSFVLTPEAKVLANNFESNRGKLIWPVEKGVKSEGFGLYQDKVYPSLQHNNSGVTISTAKGEQARAIFEGEVMTVMTSKLGRKGVYVRHGNYISFYYNLSKVYVEKGDKVTSKTILGDIYTNGQGSTKLKFYLYKNLKKLNPENWIYRL</sequence>
<dbReference type="EMBL" id="MQVX01000001">
    <property type="protein sequence ID" value="PQJ16211.1"/>
    <property type="molecule type" value="Genomic_DNA"/>
</dbReference>
<accession>A0A2S7T9F0</accession>
<dbReference type="RefSeq" id="WP_105001886.1">
    <property type="nucleotide sequence ID" value="NZ_MQVX01000001.1"/>
</dbReference>
<dbReference type="Gene3D" id="6.10.250.3150">
    <property type="match status" value="1"/>
</dbReference>
<feature type="coiled-coil region" evidence="2">
    <location>
        <begin position="183"/>
        <end position="245"/>
    </location>
</feature>
<evidence type="ECO:0000256" key="1">
    <source>
        <dbReference type="ARBA" id="ARBA00022729"/>
    </source>
</evidence>
<keyword evidence="1" id="KW-0732">Signal</keyword>
<dbReference type="Pfam" id="PF01551">
    <property type="entry name" value="Peptidase_M23"/>
    <property type="match status" value="1"/>
</dbReference>
<organism evidence="4 5">
    <name type="scientific">Aureicoccus marinus</name>
    <dbReference type="NCBI Taxonomy" id="754435"/>
    <lineage>
        <taxon>Bacteria</taxon>
        <taxon>Pseudomonadati</taxon>
        <taxon>Bacteroidota</taxon>
        <taxon>Flavobacteriia</taxon>
        <taxon>Flavobacteriales</taxon>
        <taxon>Flavobacteriaceae</taxon>
        <taxon>Aureicoccus</taxon>
    </lineage>
</organism>
<evidence type="ECO:0000256" key="2">
    <source>
        <dbReference type="SAM" id="Coils"/>
    </source>
</evidence>
<dbReference type="PANTHER" id="PTHR21666">
    <property type="entry name" value="PEPTIDASE-RELATED"/>
    <property type="match status" value="1"/>
</dbReference>
<dbReference type="CDD" id="cd12797">
    <property type="entry name" value="M23_peptidase"/>
    <property type="match status" value="1"/>
</dbReference>
<proteinExistence type="predicted"/>
<reference evidence="5" key="1">
    <citation type="submission" date="2016-11" db="EMBL/GenBank/DDBJ databases">
        <title>Trade-off between light-utilization and light-protection in marine flavobacteria.</title>
        <authorList>
            <person name="Kumagai Y."/>
            <person name="Yoshizawa S."/>
            <person name="Kogure K."/>
        </authorList>
    </citation>
    <scope>NUCLEOTIDE SEQUENCE [LARGE SCALE GENOMIC DNA]</scope>
    <source>
        <strain evidence="5">SG-18</strain>
    </source>
</reference>
<dbReference type="AlphaFoldDB" id="A0A2S7T9F0"/>
<feature type="coiled-coil region" evidence="2">
    <location>
        <begin position="24"/>
        <end position="58"/>
    </location>
</feature>
<protein>
    <submittedName>
        <fullName evidence="4">Peptidase M23</fullName>
    </submittedName>
</protein>
<name>A0A2S7T9F0_9FLAO</name>
<dbReference type="InterPro" id="IPR011055">
    <property type="entry name" value="Dup_hybrid_motif"/>
</dbReference>
<dbReference type="InterPro" id="IPR050570">
    <property type="entry name" value="Cell_wall_metabolism_enzyme"/>
</dbReference>
<comment type="caution">
    <text evidence="4">The sequence shown here is derived from an EMBL/GenBank/DDBJ whole genome shotgun (WGS) entry which is preliminary data.</text>
</comment>
<dbReference type="PANTHER" id="PTHR21666:SF289">
    <property type="entry name" value="L-ALA--D-GLU ENDOPEPTIDASE"/>
    <property type="match status" value="1"/>
</dbReference>
<evidence type="ECO:0000313" key="4">
    <source>
        <dbReference type="EMBL" id="PQJ16211.1"/>
    </source>
</evidence>
<dbReference type="GO" id="GO:0004222">
    <property type="term" value="F:metalloendopeptidase activity"/>
    <property type="evidence" value="ECO:0007669"/>
    <property type="project" value="TreeGrafter"/>
</dbReference>
<dbReference type="InterPro" id="IPR016047">
    <property type="entry name" value="M23ase_b-sheet_dom"/>
</dbReference>
<dbReference type="OrthoDB" id="9815884at2"/>
<evidence type="ECO:0000259" key="3">
    <source>
        <dbReference type="Pfam" id="PF01551"/>
    </source>
</evidence>
<evidence type="ECO:0000313" key="5">
    <source>
        <dbReference type="Proteomes" id="UP000239366"/>
    </source>
</evidence>
<keyword evidence="2" id="KW-0175">Coiled coil</keyword>
<gene>
    <name evidence="4" type="ORF">BST99_11180</name>
</gene>
<dbReference type="Gene3D" id="2.70.70.10">
    <property type="entry name" value="Glucose Permease (Domain IIA)"/>
    <property type="match status" value="1"/>
</dbReference>
<dbReference type="SUPFAM" id="SSF51261">
    <property type="entry name" value="Duplicated hybrid motif"/>
    <property type="match status" value="1"/>
</dbReference>
<dbReference type="Proteomes" id="UP000239366">
    <property type="component" value="Unassembled WGS sequence"/>
</dbReference>
<feature type="domain" description="M23ase beta-sheet core" evidence="3">
    <location>
        <begin position="308"/>
        <end position="400"/>
    </location>
</feature>